<dbReference type="RefSeq" id="WP_413269982.1">
    <property type="nucleotide sequence ID" value="NZ_JBHFNQ010000064.1"/>
</dbReference>
<comment type="caution">
    <text evidence="1">The sequence shown here is derived from an EMBL/GenBank/DDBJ whole genome shotgun (WGS) entry which is preliminary data.</text>
</comment>
<dbReference type="Proteomes" id="UP001576774">
    <property type="component" value="Unassembled WGS sequence"/>
</dbReference>
<dbReference type="EMBL" id="JBHFNQ010000064">
    <property type="protein sequence ID" value="MFB2876862.1"/>
    <property type="molecule type" value="Genomic_DNA"/>
</dbReference>
<organism evidence="1 2">
    <name type="scientific">Floridaenema aerugineum BLCC-F46</name>
    <dbReference type="NCBI Taxonomy" id="3153654"/>
    <lineage>
        <taxon>Bacteria</taxon>
        <taxon>Bacillati</taxon>
        <taxon>Cyanobacteriota</taxon>
        <taxon>Cyanophyceae</taxon>
        <taxon>Oscillatoriophycideae</taxon>
        <taxon>Aerosakkonematales</taxon>
        <taxon>Aerosakkonemataceae</taxon>
        <taxon>Floridanema</taxon>
        <taxon>Floridanema aerugineum</taxon>
    </lineage>
</organism>
<reference evidence="1 2" key="1">
    <citation type="submission" date="2024-09" db="EMBL/GenBank/DDBJ databases">
        <title>Floridaenema gen nov. (Aerosakkonemataceae, Aerosakkonematales ord. nov., Cyanobacteria) from benthic tropical and subtropical fresh waters, with the description of four new species.</title>
        <authorList>
            <person name="Moretto J.A."/>
            <person name="Berthold D.E."/>
            <person name="Lefler F.W."/>
            <person name="Huang I.-S."/>
            <person name="Laughinghouse H. IV."/>
        </authorList>
    </citation>
    <scope>NUCLEOTIDE SEQUENCE [LARGE SCALE GENOMIC DNA]</scope>
    <source>
        <strain evidence="1 2">BLCC-F46</strain>
    </source>
</reference>
<protein>
    <submittedName>
        <fullName evidence="1">Uncharacterized protein</fullName>
    </submittedName>
</protein>
<evidence type="ECO:0000313" key="2">
    <source>
        <dbReference type="Proteomes" id="UP001576774"/>
    </source>
</evidence>
<gene>
    <name evidence="1" type="ORF">ACE1CC_08200</name>
</gene>
<proteinExistence type="predicted"/>
<keyword evidence="2" id="KW-1185">Reference proteome</keyword>
<name>A0ABV4X256_9CYAN</name>
<evidence type="ECO:0000313" key="1">
    <source>
        <dbReference type="EMBL" id="MFB2876862.1"/>
    </source>
</evidence>
<sequence length="466" mass="46557">MALYPDTPFSEGDAWTPDLAYLAFHQIFDDQPQYLGHHYRIRDDELSNDPSAIKPRFNAIEKALQVSKVAGLTLAYNAGSVILPDGTSFAVAAGQLVAPDNKTSYVYVDTDGTVKISDNPPVLLMRLAKVVTSGGAISQVVDLRSLAVKYIMPRVSSIKVFGGSNVTDKECTNGETFDQGLYYYRNFTVPAGVTITIDKWAKFYCSGYVRIDGTVNVTPFAPGASSYGTPVNGYGAFGGVAGHGAGSASATGAGSNNWTFTYGYGGQAYGSGGTGGYVIGSPVGSTSNTGTMVTAPGGEGGGGFWVEAALDIVVNGGIFANGNTGGSPKVVAGGYGRGSGGGGGSGGLVLLSSLSKIVVSPSATVSVKGGNGGDGYALLASGDSNSAAGGGGGGGGYVVLISPDNNVSGANILLSGGVTGQASAGGYPKTLGGGFGAGFGGAGSRVDGTPGQNGKLILRPFIPIGS</sequence>
<accession>A0ABV4X256</accession>